<keyword evidence="8" id="KW-0472">Membrane</keyword>
<evidence type="ECO:0000256" key="3">
    <source>
        <dbReference type="ARBA" id="ARBA00022459"/>
    </source>
</evidence>
<dbReference type="Pfam" id="PF04163">
    <property type="entry name" value="Tht1"/>
    <property type="match status" value="1"/>
</dbReference>
<evidence type="ECO:0000256" key="4">
    <source>
        <dbReference type="ARBA" id="ARBA00022692"/>
    </source>
</evidence>
<name>A0A550BY72_9AGAR</name>
<evidence type="ECO:0000256" key="7">
    <source>
        <dbReference type="ARBA" id="ARBA00022989"/>
    </source>
</evidence>
<keyword evidence="9" id="KW-0325">Glycoprotein</keyword>
<proteinExistence type="inferred from homology"/>
<gene>
    <name evidence="13" type="ORF">BD626DRAFT_211910</name>
</gene>
<keyword evidence="14" id="KW-1185">Reference proteome</keyword>
<keyword evidence="5 11" id="KW-0732">Signal</keyword>
<keyword evidence="10 11" id="KW-0539">Nucleus</keyword>
<reference evidence="13 14" key="1">
    <citation type="journal article" date="2019" name="New Phytol.">
        <title>Comparative genomics reveals unique wood-decay strategies and fruiting body development in the Schizophyllaceae.</title>
        <authorList>
            <person name="Almasi E."/>
            <person name="Sahu N."/>
            <person name="Krizsan K."/>
            <person name="Balint B."/>
            <person name="Kovacs G.M."/>
            <person name="Kiss B."/>
            <person name="Cseklye J."/>
            <person name="Drula E."/>
            <person name="Henrissat B."/>
            <person name="Nagy I."/>
            <person name="Chovatia M."/>
            <person name="Adam C."/>
            <person name="LaButti K."/>
            <person name="Lipzen A."/>
            <person name="Riley R."/>
            <person name="Grigoriev I.V."/>
            <person name="Nagy L.G."/>
        </authorList>
    </citation>
    <scope>NUCLEOTIDE SEQUENCE [LARGE SCALE GENOMIC DNA]</scope>
    <source>
        <strain evidence="13 14">NL-1724</strain>
    </source>
</reference>
<keyword evidence="3 11" id="KW-0415">Karyogamy</keyword>
<keyword evidence="4" id="KW-0812">Transmembrane</keyword>
<keyword evidence="6 11" id="KW-0256">Endoplasmic reticulum</keyword>
<keyword evidence="7" id="KW-1133">Transmembrane helix</keyword>
<accession>A0A550BY72</accession>
<dbReference type="PANTHER" id="PTHR28012">
    <property type="entry name" value="NUCLEAR FUSION PROTEIN KAR5"/>
    <property type="match status" value="1"/>
</dbReference>
<evidence type="ECO:0000256" key="10">
    <source>
        <dbReference type="ARBA" id="ARBA00023242"/>
    </source>
</evidence>
<sequence>MHLLLLSLLCASRVVDALFWPVGRTMTDAQHGVSNAEIAAIGRSQSSLDAYARRPDCFKDSAALISARCEDLDARENERVRAAISMTLCELATAKHHTPPLECAPFAAGAHDAPESAVGECVNALSRSAQYWSSYSGYLREIPQLCFAYRRWHDIDTAKDIYRNATLRELDLLHALDERGLQQAEALAIFGDQLLGMRNALSDLATLSQDLNALAHNLPAILKQQAEEIITAFSCPSTHATATWYGTNNSGRPDGCSAQCRVRCASACTRTAGDWCERACRASSGWCCFARRGPQSGLHGARG</sequence>
<evidence type="ECO:0000256" key="2">
    <source>
        <dbReference type="ARBA" id="ARBA00010473"/>
    </source>
</evidence>
<evidence type="ECO:0000256" key="6">
    <source>
        <dbReference type="ARBA" id="ARBA00022824"/>
    </source>
</evidence>
<evidence type="ECO:0000256" key="11">
    <source>
        <dbReference type="RuleBase" id="RU368082"/>
    </source>
</evidence>
<evidence type="ECO:0000313" key="14">
    <source>
        <dbReference type="Proteomes" id="UP000320762"/>
    </source>
</evidence>
<dbReference type="GO" id="GO:0000742">
    <property type="term" value="P:karyogamy involved in conjugation with cellular fusion"/>
    <property type="evidence" value="ECO:0007669"/>
    <property type="project" value="UniProtKB-UniRule"/>
</dbReference>
<organism evidence="13 14">
    <name type="scientific">Schizophyllum amplum</name>
    <dbReference type="NCBI Taxonomy" id="97359"/>
    <lineage>
        <taxon>Eukaryota</taxon>
        <taxon>Fungi</taxon>
        <taxon>Dikarya</taxon>
        <taxon>Basidiomycota</taxon>
        <taxon>Agaricomycotina</taxon>
        <taxon>Agaricomycetes</taxon>
        <taxon>Agaricomycetidae</taxon>
        <taxon>Agaricales</taxon>
        <taxon>Schizophyllaceae</taxon>
        <taxon>Schizophyllum</taxon>
    </lineage>
</organism>
<dbReference type="GO" id="GO:0031965">
    <property type="term" value="C:nuclear membrane"/>
    <property type="evidence" value="ECO:0007669"/>
    <property type="project" value="UniProtKB-SubCell"/>
</dbReference>
<protein>
    <recommendedName>
        <fullName evidence="15">Karyogamy protein 5</fullName>
    </recommendedName>
</protein>
<evidence type="ECO:0000256" key="8">
    <source>
        <dbReference type="ARBA" id="ARBA00023136"/>
    </source>
</evidence>
<dbReference type="GO" id="GO:0048288">
    <property type="term" value="P:nuclear membrane fusion involved in karyogamy"/>
    <property type="evidence" value="ECO:0007669"/>
    <property type="project" value="UniProtKB-UniRule"/>
</dbReference>
<evidence type="ECO:0000256" key="9">
    <source>
        <dbReference type="ARBA" id="ARBA00023180"/>
    </source>
</evidence>
<evidence type="ECO:0000256" key="12">
    <source>
        <dbReference type="SAM" id="SignalP"/>
    </source>
</evidence>
<dbReference type="InterPro" id="IPR007292">
    <property type="entry name" value="Nuclear_fusion_Kar5"/>
</dbReference>
<comment type="function">
    <text evidence="1 11">Required for nuclear membrane fusion during karyogamy.</text>
</comment>
<evidence type="ECO:0008006" key="15">
    <source>
        <dbReference type="Google" id="ProtNLM"/>
    </source>
</evidence>
<dbReference type="EMBL" id="VDMD01000047">
    <property type="protein sequence ID" value="TRM57494.1"/>
    <property type="molecule type" value="Genomic_DNA"/>
</dbReference>
<evidence type="ECO:0000256" key="1">
    <source>
        <dbReference type="ARBA" id="ARBA00003389"/>
    </source>
</evidence>
<feature type="signal peptide" evidence="12">
    <location>
        <begin position="1"/>
        <end position="17"/>
    </location>
</feature>
<dbReference type="AlphaFoldDB" id="A0A550BY72"/>
<evidence type="ECO:0000256" key="5">
    <source>
        <dbReference type="ARBA" id="ARBA00022729"/>
    </source>
</evidence>
<comment type="subcellular location">
    <subcellularLocation>
        <location evidence="11">Endoplasmic reticulum membrane</location>
    </subcellularLocation>
    <subcellularLocation>
        <location evidence="11">Nucleus membrane</location>
    </subcellularLocation>
</comment>
<dbReference type="GO" id="GO:0005789">
    <property type="term" value="C:endoplasmic reticulum membrane"/>
    <property type="evidence" value="ECO:0007669"/>
    <property type="project" value="UniProtKB-SubCell"/>
</dbReference>
<comment type="similarity">
    <text evidence="2 11">Belongs to the KAR5 family.</text>
</comment>
<dbReference type="Proteomes" id="UP000320762">
    <property type="component" value="Unassembled WGS sequence"/>
</dbReference>
<dbReference type="PANTHER" id="PTHR28012:SF1">
    <property type="entry name" value="NUCLEAR FUSION PROTEIN KAR5"/>
    <property type="match status" value="1"/>
</dbReference>
<evidence type="ECO:0000313" key="13">
    <source>
        <dbReference type="EMBL" id="TRM57494.1"/>
    </source>
</evidence>
<dbReference type="OrthoDB" id="5311848at2759"/>
<feature type="chain" id="PRO_5022065049" description="Karyogamy protein 5" evidence="12">
    <location>
        <begin position="18"/>
        <end position="303"/>
    </location>
</feature>
<comment type="caution">
    <text evidence="13">The sequence shown here is derived from an EMBL/GenBank/DDBJ whole genome shotgun (WGS) entry which is preliminary data.</text>
</comment>